<dbReference type="OrthoDB" id="10255522at2759"/>
<dbReference type="AlphaFoldDB" id="A0A2Z7B5Q5"/>
<dbReference type="GO" id="GO:0051015">
    <property type="term" value="F:actin filament binding"/>
    <property type="evidence" value="ECO:0007669"/>
    <property type="project" value="TreeGrafter"/>
</dbReference>
<dbReference type="Proteomes" id="UP000250235">
    <property type="component" value="Unassembled WGS sequence"/>
</dbReference>
<keyword evidence="2" id="KW-1185">Reference proteome</keyword>
<evidence type="ECO:0000313" key="1">
    <source>
        <dbReference type="EMBL" id="KZV29163.1"/>
    </source>
</evidence>
<gene>
    <name evidence="1" type="ORF">F511_40127</name>
</gene>
<sequence>MRIRPPEFETSNCDVKYHVSLVENVVMFWTCRWMVCLANYRATLVRILQVHSRCRYSDLQDVCMAIKSLTTLDLPMVIDSIGIYELKGPYYTLTMTDWFLQALSVIPRGSWGDVARRFTMVRWEETMRLKYEIQGLSKKYGALVKQVEETGLSPKSVMTSVKKRDENLRIRQICDEDRNQKEILLRKLDNMEEELKKKAFVESSVLDLNGKLEGSRLMVTGLQESC</sequence>
<evidence type="ECO:0000313" key="2">
    <source>
        <dbReference type="Proteomes" id="UP000250235"/>
    </source>
</evidence>
<organism evidence="1 2">
    <name type="scientific">Dorcoceras hygrometricum</name>
    <dbReference type="NCBI Taxonomy" id="472368"/>
    <lineage>
        <taxon>Eukaryota</taxon>
        <taxon>Viridiplantae</taxon>
        <taxon>Streptophyta</taxon>
        <taxon>Embryophyta</taxon>
        <taxon>Tracheophyta</taxon>
        <taxon>Spermatophyta</taxon>
        <taxon>Magnoliopsida</taxon>
        <taxon>eudicotyledons</taxon>
        <taxon>Gunneridae</taxon>
        <taxon>Pentapetalae</taxon>
        <taxon>asterids</taxon>
        <taxon>lamiids</taxon>
        <taxon>Lamiales</taxon>
        <taxon>Gesneriaceae</taxon>
        <taxon>Didymocarpoideae</taxon>
        <taxon>Trichosporeae</taxon>
        <taxon>Loxocarpinae</taxon>
        <taxon>Dorcoceras</taxon>
    </lineage>
</organism>
<dbReference type="GO" id="GO:0005886">
    <property type="term" value="C:plasma membrane"/>
    <property type="evidence" value="ECO:0007669"/>
    <property type="project" value="TreeGrafter"/>
</dbReference>
<proteinExistence type="predicted"/>
<protein>
    <submittedName>
        <fullName evidence="1">Golgin subfamily B member 1</fullName>
    </submittedName>
</protein>
<name>A0A2Z7B5Q5_9LAMI</name>
<accession>A0A2Z7B5Q5</accession>
<dbReference type="InterPro" id="IPR051861">
    <property type="entry name" value="NET_actin-binding_domain"/>
</dbReference>
<dbReference type="PANTHER" id="PTHR32258:SF6">
    <property type="entry name" value="PROTEIN NETWORKED 1A"/>
    <property type="match status" value="1"/>
</dbReference>
<dbReference type="EMBL" id="KV009458">
    <property type="protein sequence ID" value="KZV29163.1"/>
    <property type="molecule type" value="Genomic_DNA"/>
</dbReference>
<reference evidence="1 2" key="1">
    <citation type="journal article" date="2015" name="Proc. Natl. Acad. Sci. U.S.A.">
        <title>The resurrection genome of Boea hygrometrica: A blueprint for survival of dehydration.</title>
        <authorList>
            <person name="Xiao L."/>
            <person name="Yang G."/>
            <person name="Zhang L."/>
            <person name="Yang X."/>
            <person name="Zhao S."/>
            <person name="Ji Z."/>
            <person name="Zhou Q."/>
            <person name="Hu M."/>
            <person name="Wang Y."/>
            <person name="Chen M."/>
            <person name="Xu Y."/>
            <person name="Jin H."/>
            <person name="Xiao X."/>
            <person name="Hu G."/>
            <person name="Bao F."/>
            <person name="Hu Y."/>
            <person name="Wan P."/>
            <person name="Li L."/>
            <person name="Deng X."/>
            <person name="Kuang T."/>
            <person name="Xiang C."/>
            <person name="Zhu J.K."/>
            <person name="Oliver M.J."/>
            <person name="He Y."/>
        </authorList>
    </citation>
    <scope>NUCLEOTIDE SEQUENCE [LARGE SCALE GENOMIC DNA]</scope>
    <source>
        <strain evidence="2">cv. XS01</strain>
    </source>
</reference>
<dbReference type="PANTHER" id="PTHR32258">
    <property type="entry name" value="PROTEIN NETWORKED 4A"/>
    <property type="match status" value="1"/>
</dbReference>